<feature type="domain" description="DDE-1" evidence="1">
    <location>
        <begin position="1"/>
        <end position="59"/>
    </location>
</feature>
<dbReference type="Pfam" id="PF03184">
    <property type="entry name" value="DDE_1"/>
    <property type="match status" value="1"/>
</dbReference>
<dbReference type="GO" id="GO:0003676">
    <property type="term" value="F:nucleic acid binding"/>
    <property type="evidence" value="ECO:0007669"/>
    <property type="project" value="InterPro"/>
</dbReference>
<organism evidence="2 3">
    <name type="scientific">Choiromyces venosus 120613-1</name>
    <dbReference type="NCBI Taxonomy" id="1336337"/>
    <lineage>
        <taxon>Eukaryota</taxon>
        <taxon>Fungi</taxon>
        <taxon>Dikarya</taxon>
        <taxon>Ascomycota</taxon>
        <taxon>Pezizomycotina</taxon>
        <taxon>Pezizomycetes</taxon>
        <taxon>Pezizales</taxon>
        <taxon>Tuberaceae</taxon>
        <taxon>Choiromyces</taxon>
    </lineage>
</organism>
<dbReference type="Proteomes" id="UP000276215">
    <property type="component" value="Unassembled WGS sequence"/>
</dbReference>
<evidence type="ECO:0000259" key="1">
    <source>
        <dbReference type="Pfam" id="PF03184"/>
    </source>
</evidence>
<name>A0A3N4K162_9PEZI</name>
<keyword evidence="3" id="KW-1185">Reference proteome</keyword>
<gene>
    <name evidence="2" type="ORF">L873DRAFT_1667036</name>
</gene>
<accession>A0A3N4K162</accession>
<dbReference type="OrthoDB" id="5425161at2759"/>
<dbReference type="InterPro" id="IPR004875">
    <property type="entry name" value="DDE_SF_endonuclease_dom"/>
</dbReference>
<feature type="non-terminal residue" evidence="2">
    <location>
        <position position="1"/>
    </location>
</feature>
<reference evidence="2 3" key="1">
    <citation type="journal article" date="2018" name="Nat. Ecol. Evol.">
        <title>Pezizomycetes genomes reveal the molecular basis of ectomycorrhizal truffle lifestyle.</title>
        <authorList>
            <person name="Murat C."/>
            <person name="Payen T."/>
            <person name="Noel B."/>
            <person name="Kuo A."/>
            <person name="Morin E."/>
            <person name="Chen J."/>
            <person name="Kohler A."/>
            <person name="Krizsan K."/>
            <person name="Balestrini R."/>
            <person name="Da Silva C."/>
            <person name="Montanini B."/>
            <person name="Hainaut M."/>
            <person name="Levati E."/>
            <person name="Barry K.W."/>
            <person name="Belfiori B."/>
            <person name="Cichocki N."/>
            <person name="Clum A."/>
            <person name="Dockter R.B."/>
            <person name="Fauchery L."/>
            <person name="Guy J."/>
            <person name="Iotti M."/>
            <person name="Le Tacon F."/>
            <person name="Lindquist E.A."/>
            <person name="Lipzen A."/>
            <person name="Malagnac F."/>
            <person name="Mello A."/>
            <person name="Molinier V."/>
            <person name="Miyauchi S."/>
            <person name="Poulain J."/>
            <person name="Riccioni C."/>
            <person name="Rubini A."/>
            <person name="Sitrit Y."/>
            <person name="Splivallo R."/>
            <person name="Traeger S."/>
            <person name="Wang M."/>
            <person name="Zifcakova L."/>
            <person name="Wipf D."/>
            <person name="Zambonelli A."/>
            <person name="Paolocci F."/>
            <person name="Nowrousian M."/>
            <person name="Ottonello S."/>
            <person name="Baldrian P."/>
            <person name="Spatafora J.W."/>
            <person name="Henrissat B."/>
            <person name="Nagy L.G."/>
            <person name="Aury J.M."/>
            <person name="Wincker P."/>
            <person name="Grigoriev I.V."/>
            <person name="Bonfante P."/>
            <person name="Martin F.M."/>
        </authorList>
    </citation>
    <scope>NUCLEOTIDE SEQUENCE [LARGE SCALE GENOMIC DNA]</scope>
    <source>
        <strain evidence="2 3">120613-1</strain>
    </source>
</reference>
<dbReference type="AlphaFoldDB" id="A0A3N4K162"/>
<proteinExistence type="predicted"/>
<evidence type="ECO:0000313" key="3">
    <source>
        <dbReference type="Proteomes" id="UP000276215"/>
    </source>
</evidence>
<sequence length="62" mass="7456">ILLFNGHNLHVNINFLEYYIENRVIPICLLLHTSHHLQPLNVSVFSPYKHAYRAELQRRFKN</sequence>
<protein>
    <recommendedName>
        <fullName evidence="1">DDE-1 domain-containing protein</fullName>
    </recommendedName>
</protein>
<evidence type="ECO:0000313" key="2">
    <source>
        <dbReference type="EMBL" id="RPB04340.1"/>
    </source>
</evidence>
<dbReference type="EMBL" id="ML120358">
    <property type="protein sequence ID" value="RPB04340.1"/>
    <property type="molecule type" value="Genomic_DNA"/>
</dbReference>